<keyword evidence="2" id="KW-0460">Magnesium</keyword>
<keyword evidence="1 2" id="KW-0479">Metal-binding</keyword>
<comment type="catalytic activity">
    <reaction evidence="2">
        <text>4-fumarylacetoacetate + H2O = acetoacetate + fumarate + H(+)</text>
        <dbReference type="Rhea" id="RHEA:10244"/>
        <dbReference type="ChEBI" id="CHEBI:13705"/>
        <dbReference type="ChEBI" id="CHEBI:15377"/>
        <dbReference type="ChEBI" id="CHEBI:15378"/>
        <dbReference type="ChEBI" id="CHEBI:18034"/>
        <dbReference type="ChEBI" id="CHEBI:29806"/>
        <dbReference type="EC" id="3.7.1.2"/>
    </reaction>
</comment>
<feature type="domain" description="Fumarylacetoacetase N-terminal" evidence="3">
    <location>
        <begin position="15"/>
        <end position="47"/>
    </location>
</feature>
<keyword evidence="2" id="KW-0106">Calcium</keyword>
<dbReference type="Gene3D" id="2.30.30.230">
    <property type="entry name" value="Fumarylacetoacetase, N-terminal domain"/>
    <property type="match status" value="1"/>
</dbReference>
<name>A0ABN8M9Q8_9CNID</name>
<evidence type="ECO:0000256" key="2">
    <source>
        <dbReference type="RuleBase" id="RU366008"/>
    </source>
</evidence>
<protein>
    <recommendedName>
        <fullName evidence="2">Fumarylacetoacetase</fullName>
        <ecNumber evidence="2">3.7.1.2</ecNumber>
    </recommendedName>
    <alternativeName>
        <fullName evidence="2">Fumarylacetoacetate hydrolase</fullName>
    </alternativeName>
</protein>
<dbReference type="InterPro" id="IPR015377">
    <property type="entry name" value="Fumarylacetoacetase_N"/>
</dbReference>
<proteinExistence type="inferred from homology"/>
<dbReference type="EMBL" id="CALNXI010000357">
    <property type="protein sequence ID" value="CAH3025539.1"/>
    <property type="molecule type" value="Genomic_DNA"/>
</dbReference>
<evidence type="ECO:0000313" key="5">
    <source>
        <dbReference type="Proteomes" id="UP001159427"/>
    </source>
</evidence>
<comment type="similarity">
    <text evidence="2">Belongs to the FAH family.</text>
</comment>
<evidence type="ECO:0000313" key="4">
    <source>
        <dbReference type="EMBL" id="CAH3025539.1"/>
    </source>
</evidence>
<accession>A0ABN8M9Q8</accession>
<dbReference type="InterPro" id="IPR036462">
    <property type="entry name" value="Fumarylacetoacetase_N_sf"/>
</dbReference>
<sequence>MSFLQVSQDSHFPLQNLPYGVFSTSVNPRHRIGVAIGEHVLDLCGISEFF</sequence>
<organism evidence="4 5">
    <name type="scientific">Porites evermanni</name>
    <dbReference type="NCBI Taxonomy" id="104178"/>
    <lineage>
        <taxon>Eukaryota</taxon>
        <taxon>Metazoa</taxon>
        <taxon>Cnidaria</taxon>
        <taxon>Anthozoa</taxon>
        <taxon>Hexacorallia</taxon>
        <taxon>Scleractinia</taxon>
        <taxon>Fungiina</taxon>
        <taxon>Poritidae</taxon>
        <taxon>Porites</taxon>
    </lineage>
</organism>
<keyword evidence="2" id="KW-0585">Phenylalanine catabolism</keyword>
<comment type="caution">
    <text evidence="4">The sequence shown here is derived from an EMBL/GenBank/DDBJ whole genome shotgun (WGS) entry which is preliminary data.</text>
</comment>
<keyword evidence="5" id="KW-1185">Reference proteome</keyword>
<comment type="pathway">
    <text evidence="2">Amino-acid degradation; L-phenylalanine degradation; acetoacetate and fumarate from L-phenylalanine: step 6/6.</text>
</comment>
<dbReference type="InterPro" id="IPR005959">
    <property type="entry name" value="Fumarylacetoacetase"/>
</dbReference>
<comment type="cofactor">
    <cofactor evidence="2">
        <name>Mg(2+)</name>
        <dbReference type="ChEBI" id="CHEBI:18420"/>
    </cofactor>
    <cofactor evidence="2">
        <name>Ca(2+)</name>
        <dbReference type="ChEBI" id="CHEBI:29108"/>
    </cofactor>
</comment>
<dbReference type="SUPFAM" id="SSF63433">
    <property type="entry name" value="Fumarylacetoacetate hydrolase, FAH, N-terminal domain"/>
    <property type="match status" value="1"/>
</dbReference>
<evidence type="ECO:0000259" key="3">
    <source>
        <dbReference type="Pfam" id="PF09298"/>
    </source>
</evidence>
<dbReference type="PANTHER" id="PTHR43069">
    <property type="entry name" value="FUMARYLACETOACETASE"/>
    <property type="match status" value="1"/>
</dbReference>
<feature type="non-terminal residue" evidence="4">
    <location>
        <position position="50"/>
    </location>
</feature>
<keyword evidence="2" id="KW-0378">Hydrolase</keyword>
<dbReference type="EC" id="3.7.1.2" evidence="2"/>
<keyword evidence="2" id="KW-0828">Tyrosine catabolism</keyword>
<dbReference type="Proteomes" id="UP001159427">
    <property type="component" value="Unassembled WGS sequence"/>
</dbReference>
<evidence type="ECO:0000256" key="1">
    <source>
        <dbReference type="ARBA" id="ARBA00022723"/>
    </source>
</evidence>
<reference evidence="4 5" key="1">
    <citation type="submission" date="2022-05" db="EMBL/GenBank/DDBJ databases">
        <authorList>
            <consortium name="Genoscope - CEA"/>
            <person name="William W."/>
        </authorList>
    </citation>
    <scope>NUCLEOTIDE SEQUENCE [LARGE SCALE GENOMIC DNA]</scope>
</reference>
<dbReference type="PANTHER" id="PTHR43069:SF2">
    <property type="entry name" value="FUMARYLACETOACETASE"/>
    <property type="match status" value="1"/>
</dbReference>
<gene>
    <name evidence="4" type="ORF">PEVE_00026359</name>
</gene>
<dbReference type="Pfam" id="PF09298">
    <property type="entry name" value="FAA_hydrolase_N"/>
    <property type="match status" value="1"/>
</dbReference>